<evidence type="ECO:0000313" key="10">
    <source>
        <dbReference type="EMBL" id="RKP37099.1"/>
    </source>
</evidence>
<feature type="domain" description="Protein kinase" evidence="9">
    <location>
        <begin position="63"/>
        <end position="348"/>
    </location>
</feature>
<keyword evidence="5 10" id="KW-0418">Kinase</keyword>
<dbReference type="GO" id="GO:0005634">
    <property type="term" value="C:nucleus"/>
    <property type="evidence" value="ECO:0007669"/>
    <property type="project" value="TreeGrafter"/>
</dbReference>
<dbReference type="SUPFAM" id="SSF56112">
    <property type="entry name" value="Protein kinase-like (PK-like)"/>
    <property type="match status" value="1"/>
</dbReference>
<evidence type="ECO:0000256" key="4">
    <source>
        <dbReference type="ARBA" id="ARBA00022741"/>
    </source>
</evidence>
<proteinExistence type="inferred from homology"/>
<dbReference type="GO" id="GO:0004674">
    <property type="term" value="F:protein serine/threonine kinase activity"/>
    <property type="evidence" value="ECO:0007669"/>
    <property type="project" value="UniProtKB-KW"/>
</dbReference>
<dbReference type="GO" id="GO:0007346">
    <property type="term" value="P:regulation of mitotic cell cycle"/>
    <property type="evidence" value="ECO:0007669"/>
    <property type="project" value="TreeGrafter"/>
</dbReference>
<keyword evidence="2 8" id="KW-0723">Serine/threonine-protein kinase</keyword>
<accession>A0A4V1J4X7</accession>
<comment type="similarity">
    <text evidence="1">Belongs to the protein kinase superfamily. CMGC Ser/Thr protein kinase family. CDC2/CDKX subfamily.</text>
</comment>
<dbReference type="GO" id="GO:0010556">
    <property type="term" value="P:regulation of macromolecule biosynthetic process"/>
    <property type="evidence" value="ECO:0007669"/>
    <property type="project" value="UniProtKB-ARBA"/>
</dbReference>
<dbReference type="AlphaFoldDB" id="A0A4V1J4X7"/>
<evidence type="ECO:0000256" key="1">
    <source>
        <dbReference type="ARBA" id="ARBA00006485"/>
    </source>
</evidence>
<evidence type="ECO:0000256" key="3">
    <source>
        <dbReference type="ARBA" id="ARBA00022679"/>
    </source>
</evidence>
<evidence type="ECO:0000256" key="7">
    <source>
        <dbReference type="PROSITE-ProRule" id="PRU10141"/>
    </source>
</evidence>
<sequence>MGSTSNPAGSPLVLYNLAGQESTLTLEDLEQSLGSKANERKPSGEHGGVPLGFLGACRSVEEFEKLSRLGEGTYGIVYRARDTSSNTIVALKKIRMETDNNNGLPLSSFREITLLKSLRHDNVIRLLDVVVGYSLNNIFMAMEHCEQDLGRLLDNKKHPYTVAETKCLMQQLLAGLRYCHDHYIIHRDLKLPNLLLTSRGVLKIADFGLARTYREPIAPMTPKVVTLWYRSPELLLGETRYTTATDMWSVGCILAEFLLHKPCMPGQSEKDQLTLIINLLGTPNERIWPGIVEYPLYRNIVLPQQKYNNLRQTFVAASTETIDLMNQLFAYDPDKRISARSALKHPYFNERPHAVHRSLLPVYTDNRKSSWAQQ</sequence>
<gene>
    <name evidence="10" type="ORF">BJ085DRAFT_29884</name>
</gene>
<protein>
    <submittedName>
        <fullName evidence="10">Cyclin-dependent kinase 10</fullName>
    </submittedName>
</protein>
<dbReference type="Gene3D" id="3.30.200.20">
    <property type="entry name" value="Phosphorylase Kinase, domain 1"/>
    <property type="match status" value="1"/>
</dbReference>
<dbReference type="FunFam" id="3.30.200.20:FF:000172">
    <property type="entry name" value="cyclin-dependent kinase G-2 isoform X1"/>
    <property type="match status" value="1"/>
</dbReference>
<reference evidence="11" key="1">
    <citation type="journal article" date="2018" name="Nat. Microbiol.">
        <title>Leveraging single-cell genomics to expand the fungal tree of life.</title>
        <authorList>
            <person name="Ahrendt S.R."/>
            <person name="Quandt C.A."/>
            <person name="Ciobanu D."/>
            <person name="Clum A."/>
            <person name="Salamov A."/>
            <person name="Andreopoulos B."/>
            <person name="Cheng J.F."/>
            <person name="Woyke T."/>
            <person name="Pelin A."/>
            <person name="Henrissat B."/>
            <person name="Reynolds N.K."/>
            <person name="Benny G.L."/>
            <person name="Smith M.E."/>
            <person name="James T.Y."/>
            <person name="Grigoriev I.V."/>
        </authorList>
    </citation>
    <scope>NUCLEOTIDE SEQUENCE [LARGE SCALE GENOMIC DNA]</scope>
    <source>
        <strain evidence="11">RSA 468</strain>
    </source>
</reference>
<dbReference type="EMBL" id="ML002544">
    <property type="protein sequence ID" value="RKP37099.1"/>
    <property type="molecule type" value="Genomic_DNA"/>
</dbReference>
<evidence type="ECO:0000313" key="11">
    <source>
        <dbReference type="Proteomes" id="UP000268162"/>
    </source>
</evidence>
<dbReference type="Gene3D" id="1.10.510.10">
    <property type="entry name" value="Transferase(Phosphotransferase) domain 1"/>
    <property type="match status" value="1"/>
</dbReference>
<dbReference type="Proteomes" id="UP000268162">
    <property type="component" value="Unassembled WGS sequence"/>
</dbReference>
<name>A0A4V1J4X7_9FUNG</name>
<dbReference type="InterPro" id="IPR017441">
    <property type="entry name" value="Protein_kinase_ATP_BS"/>
</dbReference>
<dbReference type="PANTHER" id="PTHR24056">
    <property type="entry name" value="CELL DIVISION PROTEIN KINASE"/>
    <property type="match status" value="1"/>
</dbReference>
<keyword evidence="4 7" id="KW-0547">Nucleotide-binding</keyword>
<dbReference type="PROSITE" id="PS00107">
    <property type="entry name" value="PROTEIN_KINASE_ATP"/>
    <property type="match status" value="1"/>
</dbReference>
<dbReference type="PROSITE" id="PS50011">
    <property type="entry name" value="PROTEIN_KINASE_DOM"/>
    <property type="match status" value="1"/>
</dbReference>
<evidence type="ECO:0000256" key="5">
    <source>
        <dbReference type="ARBA" id="ARBA00022777"/>
    </source>
</evidence>
<evidence type="ECO:0000256" key="6">
    <source>
        <dbReference type="ARBA" id="ARBA00022840"/>
    </source>
</evidence>
<dbReference type="Pfam" id="PF00069">
    <property type="entry name" value="Pkinase"/>
    <property type="match status" value="1"/>
</dbReference>
<feature type="binding site" evidence="7">
    <location>
        <position position="92"/>
    </location>
    <ligand>
        <name>ATP</name>
        <dbReference type="ChEBI" id="CHEBI:30616"/>
    </ligand>
</feature>
<dbReference type="PROSITE" id="PS00108">
    <property type="entry name" value="PROTEIN_KINASE_ST"/>
    <property type="match status" value="1"/>
</dbReference>
<dbReference type="OrthoDB" id="1732493at2759"/>
<evidence type="ECO:0000256" key="8">
    <source>
        <dbReference type="RuleBase" id="RU000304"/>
    </source>
</evidence>
<dbReference type="PANTHER" id="PTHR24056:SF508">
    <property type="entry name" value="CYCLIN-DEPENDENT KINASE 10"/>
    <property type="match status" value="1"/>
</dbReference>
<evidence type="ECO:0000259" key="9">
    <source>
        <dbReference type="PROSITE" id="PS50011"/>
    </source>
</evidence>
<keyword evidence="3" id="KW-0808">Transferase</keyword>
<dbReference type="InterPro" id="IPR050108">
    <property type="entry name" value="CDK"/>
</dbReference>
<evidence type="ECO:0000256" key="2">
    <source>
        <dbReference type="ARBA" id="ARBA00022527"/>
    </source>
</evidence>
<dbReference type="InterPro" id="IPR011009">
    <property type="entry name" value="Kinase-like_dom_sf"/>
</dbReference>
<dbReference type="InterPro" id="IPR000719">
    <property type="entry name" value="Prot_kinase_dom"/>
</dbReference>
<dbReference type="STRING" id="215637.A0A4V1J4X7"/>
<keyword evidence="11" id="KW-1185">Reference proteome</keyword>
<dbReference type="GO" id="GO:0005524">
    <property type="term" value="F:ATP binding"/>
    <property type="evidence" value="ECO:0007669"/>
    <property type="project" value="UniProtKB-UniRule"/>
</dbReference>
<organism evidence="10 11">
    <name type="scientific">Dimargaris cristalligena</name>
    <dbReference type="NCBI Taxonomy" id="215637"/>
    <lineage>
        <taxon>Eukaryota</taxon>
        <taxon>Fungi</taxon>
        <taxon>Fungi incertae sedis</taxon>
        <taxon>Zoopagomycota</taxon>
        <taxon>Kickxellomycotina</taxon>
        <taxon>Dimargaritomycetes</taxon>
        <taxon>Dimargaritales</taxon>
        <taxon>Dimargaritaceae</taxon>
        <taxon>Dimargaris</taxon>
    </lineage>
</organism>
<dbReference type="SMART" id="SM00220">
    <property type="entry name" value="S_TKc"/>
    <property type="match status" value="1"/>
</dbReference>
<dbReference type="FunFam" id="1.10.510.10:FF:000533">
    <property type="entry name" value="cyclin-dependent kinase 10"/>
    <property type="match status" value="1"/>
</dbReference>
<keyword evidence="6 7" id="KW-0067">ATP-binding</keyword>
<dbReference type="InterPro" id="IPR008271">
    <property type="entry name" value="Ser/Thr_kinase_AS"/>
</dbReference>
<dbReference type="GO" id="GO:0080090">
    <property type="term" value="P:regulation of primary metabolic process"/>
    <property type="evidence" value="ECO:0007669"/>
    <property type="project" value="UniProtKB-ARBA"/>
</dbReference>